<dbReference type="AlphaFoldDB" id="A0AAW0G6L3"/>
<proteinExistence type="predicted"/>
<reference evidence="1 2" key="1">
    <citation type="submission" date="2022-09" db="EMBL/GenBank/DDBJ databases">
        <authorList>
            <person name="Palmer J.M."/>
        </authorList>
    </citation>
    <scope>NUCLEOTIDE SEQUENCE [LARGE SCALE GENOMIC DNA]</scope>
    <source>
        <strain evidence="1 2">DSM 7382</strain>
    </source>
</reference>
<gene>
    <name evidence="1" type="ORF">QCA50_007094</name>
</gene>
<keyword evidence="2" id="KW-1185">Reference proteome</keyword>
<protein>
    <submittedName>
        <fullName evidence="1">Uncharacterized protein</fullName>
    </submittedName>
</protein>
<accession>A0AAW0G6L3</accession>
<name>A0AAW0G6L3_9APHY</name>
<dbReference type="EMBL" id="JASBNA010000008">
    <property type="protein sequence ID" value="KAK7689303.1"/>
    <property type="molecule type" value="Genomic_DNA"/>
</dbReference>
<sequence>MKEVYSQFDDEFKEAAAAGSTSESTPIAAAAPSPVSASSGGVIAAIDNSPLRATDVLHTRNSKKLIKFLCPSQSRTLLVVWILSSVLRAKNSLSKSSGPYSVLNIPAHRANTPWFSFPISLAARSQPSSHISRTWGIGSMRASRVLFGVTMEHAKHLAFEGEAEAWFESLFTQHSGISLSSGGNNARTLANLVAPSSTTPQFQG</sequence>
<evidence type="ECO:0000313" key="1">
    <source>
        <dbReference type="EMBL" id="KAK7689303.1"/>
    </source>
</evidence>
<evidence type="ECO:0000313" key="2">
    <source>
        <dbReference type="Proteomes" id="UP001385951"/>
    </source>
</evidence>
<organism evidence="1 2">
    <name type="scientific">Cerrena zonata</name>
    <dbReference type="NCBI Taxonomy" id="2478898"/>
    <lineage>
        <taxon>Eukaryota</taxon>
        <taxon>Fungi</taxon>
        <taxon>Dikarya</taxon>
        <taxon>Basidiomycota</taxon>
        <taxon>Agaricomycotina</taxon>
        <taxon>Agaricomycetes</taxon>
        <taxon>Polyporales</taxon>
        <taxon>Cerrenaceae</taxon>
        <taxon>Cerrena</taxon>
    </lineage>
</organism>
<comment type="caution">
    <text evidence="1">The sequence shown here is derived from an EMBL/GenBank/DDBJ whole genome shotgun (WGS) entry which is preliminary data.</text>
</comment>
<dbReference type="Proteomes" id="UP001385951">
    <property type="component" value="Unassembled WGS sequence"/>
</dbReference>